<comment type="caution">
    <text evidence="8">The sequence shown here is derived from an EMBL/GenBank/DDBJ whole genome shotgun (WGS) entry which is preliminary data.</text>
</comment>
<dbReference type="InterPro" id="IPR003856">
    <property type="entry name" value="LPS_length_determ_N"/>
</dbReference>
<sequence length="339" mass="38338">MEQTEKKNIAAIKEWSSYIWSKWKLILLVAVIGGVLGLVFALFKKVTYKSELTFVLSNEDNNDLSSLTSQFGISLGGSNDVFSADNIVNLFTSRKMVQWALFQKVPNTNQKLLDIYVKENKLDKEWGKEQRLQHVLPFPDNMEKVSPLQDSLLREIHKDIITKYLEIGRPDTKLSFFTVKTIYSSEVFSCYFTKYIVDATSKLYIDTKTSLARQNLQMLQREADSIHALINGAITATGTATDQVFNLNPSMQAQRSPIYKNQFKAQVNEAAYGEVLKNLELAKISLQKQSPIYLILDEPHLPLERIGQGKLLSLIAGLFIGGILAVLFVVAKKFAQNIF</sequence>
<dbReference type="OrthoDB" id="745212at2"/>
<evidence type="ECO:0000256" key="4">
    <source>
        <dbReference type="ARBA" id="ARBA00022989"/>
    </source>
</evidence>
<evidence type="ECO:0000256" key="2">
    <source>
        <dbReference type="ARBA" id="ARBA00022475"/>
    </source>
</evidence>
<keyword evidence="2" id="KW-1003">Cell membrane</keyword>
<name>A0A4U3KZ40_9BACT</name>
<gene>
    <name evidence="8" type="ORF">FC093_12520</name>
</gene>
<dbReference type="InterPro" id="IPR050445">
    <property type="entry name" value="Bact_polysacc_biosynth/exp"/>
</dbReference>
<accession>A0A4U3KZ40</accession>
<dbReference type="Proteomes" id="UP000305848">
    <property type="component" value="Unassembled WGS sequence"/>
</dbReference>
<evidence type="ECO:0000256" key="6">
    <source>
        <dbReference type="SAM" id="Phobius"/>
    </source>
</evidence>
<proteinExistence type="predicted"/>
<dbReference type="EMBL" id="SZQL01000009">
    <property type="protein sequence ID" value="TKK68031.1"/>
    <property type="molecule type" value="Genomic_DNA"/>
</dbReference>
<evidence type="ECO:0000259" key="7">
    <source>
        <dbReference type="Pfam" id="PF02706"/>
    </source>
</evidence>
<keyword evidence="9" id="KW-1185">Reference proteome</keyword>
<dbReference type="PANTHER" id="PTHR32309">
    <property type="entry name" value="TYROSINE-PROTEIN KINASE"/>
    <property type="match status" value="1"/>
</dbReference>
<protein>
    <submittedName>
        <fullName evidence="8">Lipopolysaccharide biosynthesis protein</fullName>
    </submittedName>
</protein>
<keyword evidence="5 6" id="KW-0472">Membrane</keyword>
<evidence type="ECO:0000256" key="3">
    <source>
        <dbReference type="ARBA" id="ARBA00022692"/>
    </source>
</evidence>
<evidence type="ECO:0000313" key="8">
    <source>
        <dbReference type="EMBL" id="TKK68031.1"/>
    </source>
</evidence>
<keyword evidence="4 6" id="KW-1133">Transmembrane helix</keyword>
<feature type="transmembrane region" description="Helical" evidence="6">
    <location>
        <begin position="311"/>
        <end position="331"/>
    </location>
</feature>
<evidence type="ECO:0000256" key="5">
    <source>
        <dbReference type="ARBA" id="ARBA00023136"/>
    </source>
</evidence>
<dbReference type="GO" id="GO:0005886">
    <property type="term" value="C:plasma membrane"/>
    <property type="evidence" value="ECO:0007669"/>
    <property type="project" value="UniProtKB-SubCell"/>
</dbReference>
<dbReference type="AlphaFoldDB" id="A0A4U3KZ40"/>
<organism evidence="8 9">
    <name type="scientific">Ilyomonas limi</name>
    <dbReference type="NCBI Taxonomy" id="2575867"/>
    <lineage>
        <taxon>Bacteria</taxon>
        <taxon>Pseudomonadati</taxon>
        <taxon>Bacteroidota</taxon>
        <taxon>Chitinophagia</taxon>
        <taxon>Chitinophagales</taxon>
        <taxon>Chitinophagaceae</taxon>
        <taxon>Ilyomonas</taxon>
    </lineage>
</organism>
<dbReference type="PANTHER" id="PTHR32309:SF31">
    <property type="entry name" value="CAPSULAR EXOPOLYSACCHARIDE FAMILY"/>
    <property type="match status" value="1"/>
</dbReference>
<evidence type="ECO:0000256" key="1">
    <source>
        <dbReference type="ARBA" id="ARBA00004651"/>
    </source>
</evidence>
<evidence type="ECO:0000313" key="9">
    <source>
        <dbReference type="Proteomes" id="UP000305848"/>
    </source>
</evidence>
<reference evidence="8 9" key="1">
    <citation type="submission" date="2019-05" db="EMBL/GenBank/DDBJ databases">
        <title>Panacibacter sp. strain 17mud1-8 Genome sequencing and assembly.</title>
        <authorList>
            <person name="Chhetri G."/>
        </authorList>
    </citation>
    <scope>NUCLEOTIDE SEQUENCE [LARGE SCALE GENOMIC DNA]</scope>
    <source>
        <strain evidence="8 9">17mud1-8</strain>
    </source>
</reference>
<dbReference type="Pfam" id="PF02706">
    <property type="entry name" value="Wzz"/>
    <property type="match status" value="1"/>
</dbReference>
<dbReference type="RefSeq" id="WP_137262134.1">
    <property type="nucleotide sequence ID" value="NZ_SZQL01000009.1"/>
</dbReference>
<keyword evidence="3 6" id="KW-0812">Transmembrane</keyword>
<comment type="subcellular location">
    <subcellularLocation>
        <location evidence="1">Cell membrane</location>
        <topology evidence="1">Multi-pass membrane protein</topology>
    </subcellularLocation>
</comment>
<feature type="domain" description="Polysaccharide chain length determinant N-terminal" evidence="7">
    <location>
        <begin position="18"/>
        <end position="94"/>
    </location>
</feature>
<feature type="transmembrane region" description="Helical" evidence="6">
    <location>
        <begin position="25"/>
        <end position="43"/>
    </location>
</feature>